<gene>
    <name evidence="1" type="ORF">E5S67_06260</name>
</gene>
<evidence type="ECO:0000313" key="2">
    <source>
        <dbReference type="Proteomes" id="UP000702425"/>
    </source>
</evidence>
<sequence>MNKINFAGVEGQVVESSPNGSYVVVKLSDRITIVGTTNNQFNWEEMPDASSGFDSFITYIGVRSKADGEKVKEIVAQVGGYTYAKENEARKSKRIQSFPLEIKIRGLTPEFVAEVIKLKKM</sequence>
<keyword evidence="2" id="KW-1185">Reference proteome</keyword>
<reference evidence="1 2" key="1">
    <citation type="journal article" date="2020" name="Sci. Rep.">
        <title>A novel cyanobacterial geosmin producer, revising GeoA distribution and dispersion patterns in Bacteria.</title>
        <authorList>
            <person name="Churro C."/>
            <person name="Semedo-Aguiar A.P."/>
            <person name="Silva A.D."/>
            <person name="Pereira-Leal J.B."/>
            <person name="Leite R.B."/>
        </authorList>
    </citation>
    <scope>NUCLEOTIDE SEQUENCE [LARGE SCALE GENOMIC DNA]</scope>
    <source>
        <strain evidence="1 2">IPMA8</strain>
    </source>
</reference>
<dbReference type="Proteomes" id="UP000702425">
    <property type="component" value="Unassembled WGS sequence"/>
</dbReference>
<accession>A0ABX2D9A2</accession>
<comment type="caution">
    <text evidence="1">The sequence shown here is derived from an EMBL/GenBank/DDBJ whole genome shotgun (WGS) entry which is preliminary data.</text>
</comment>
<protein>
    <submittedName>
        <fullName evidence="1">Uncharacterized protein</fullName>
    </submittedName>
</protein>
<proteinExistence type="predicted"/>
<dbReference type="EMBL" id="SRRZ01000233">
    <property type="protein sequence ID" value="NQE38475.1"/>
    <property type="molecule type" value="Genomic_DNA"/>
</dbReference>
<organism evidence="1 2">
    <name type="scientific">Microcoleus asticus IPMA8</name>
    <dbReference type="NCBI Taxonomy" id="2563858"/>
    <lineage>
        <taxon>Bacteria</taxon>
        <taxon>Bacillati</taxon>
        <taxon>Cyanobacteriota</taxon>
        <taxon>Cyanophyceae</taxon>
        <taxon>Oscillatoriophycideae</taxon>
        <taxon>Oscillatoriales</taxon>
        <taxon>Microcoleaceae</taxon>
        <taxon>Microcoleus</taxon>
        <taxon>Microcoleus asticus</taxon>
    </lineage>
</organism>
<name>A0ABX2D9A2_9CYAN</name>
<dbReference type="RefSeq" id="WP_216670833.1">
    <property type="nucleotide sequence ID" value="NZ_CAWPPK010000150.1"/>
</dbReference>
<evidence type="ECO:0000313" key="1">
    <source>
        <dbReference type="EMBL" id="NQE38475.1"/>
    </source>
</evidence>